<keyword evidence="1" id="KW-0614">Plasmid</keyword>
<name>A0A343J0A5_ECOLX</name>
<organism evidence="1">
    <name type="scientific">Escherichia coli</name>
    <dbReference type="NCBI Taxonomy" id="562"/>
    <lineage>
        <taxon>Bacteria</taxon>
        <taxon>Pseudomonadati</taxon>
        <taxon>Pseudomonadota</taxon>
        <taxon>Gammaproteobacteria</taxon>
        <taxon>Enterobacterales</taxon>
        <taxon>Enterobacteriaceae</taxon>
        <taxon>Escherichia</taxon>
    </lineage>
</organism>
<dbReference type="EMBL" id="MF174859">
    <property type="protein sequence ID" value="ASU05632.1"/>
    <property type="molecule type" value="Genomic_DNA"/>
</dbReference>
<dbReference type="AlphaFoldDB" id="A0A343J0A5"/>
<protein>
    <submittedName>
        <fullName evidence="1">Uncharacterized protein</fullName>
    </submittedName>
</protein>
<proteinExistence type="predicted"/>
<evidence type="ECO:0000313" key="1">
    <source>
        <dbReference type="EMBL" id="ASU05632.1"/>
    </source>
</evidence>
<sequence>MISLKHGRFSARAVGADEVIARLLIPVNANITAGGIQYNNLFYECDPEIASGVRVFGRTTCEARIDDNCVDYIYVRFDKNSIFKKHYLLKKRDVFKGKAHLDTDVMADWVDTQKEINLFTLDSLSNINNKDEFNRKGNERLNEIYESRRVHGKDIKKNRKNELDSLGRTHVANGRSEPLLPSSSNVLLLPGREEKQRWLKGKKKTEDAE</sequence>
<geneLocation type="plasmid" evidence="1">
    <name>pIncHI2-MU3</name>
</geneLocation>
<reference evidence="1" key="1">
    <citation type="journal article" date="2018" name="ISME J.">
        <title>Dissemination and persistence of extended-spectrum cephalosporin-resistance encoding IncI1-blaCTXM-1 plasmid among Escherichia coli in pigs.</title>
        <authorList>
            <person name="Abraham S."/>
            <person name="Kirkwood R.N."/>
            <person name="Laird T."/>
            <person name="Saputra S."/>
            <person name="Mitchell T."/>
            <person name="Singh M."/>
            <person name="Linn B."/>
            <person name="Abraham R.J."/>
            <person name="Pang S."/>
            <person name="Gordon D.M."/>
            <person name="Trott D.J."/>
            <person name="O'Dea M."/>
        </authorList>
    </citation>
    <scope>NUCLEOTIDE SEQUENCE</scope>
    <source>
        <strain evidence="1">6/14/6b</strain>
        <plasmid evidence="1">pIncHI2-MU3</plasmid>
    </source>
</reference>
<accession>A0A343J0A5</accession>
<gene>
    <name evidence="1" type="ORF">ECSA44_05705</name>
</gene>